<feature type="signal peptide" evidence="1">
    <location>
        <begin position="1"/>
        <end position="23"/>
    </location>
</feature>
<name>A0A8J3M5L7_9MICO</name>
<keyword evidence="1" id="KW-0732">Signal</keyword>
<reference evidence="3" key="1">
    <citation type="journal article" date="2014" name="Int. J. Syst. Evol. Microbiol.">
        <title>Complete genome sequence of Corynebacterium casei LMG S-19264T (=DSM 44701T), isolated from a smear-ripened cheese.</title>
        <authorList>
            <consortium name="US DOE Joint Genome Institute (JGI-PGF)"/>
            <person name="Walter F."/>
            <person name="Albersmeier A."/>
            <person name="Kalinowski J."/>
            <person name="Ruckert C."/>
        </authorList>
    </citation>
    <scope>NUCLEOTIDE SEQUENCE</scope>
    <source>
        <strain evidence="3">CGMCC 1.16548</strain>
    </source>
</reference>
<evidence type="ECO:0000256" key="1">
    <source>
        <dbReference type="SAM" id="SignalP"/>
    </source>
</evidence>
<dbReference type="PROSITE" id="PS51257">
    <property type="entry name" value="PROKAR_LIPOPROTEIN"/>
    <property type="match status" value="1"/>
</dbReference>
<feature type="domain" description="Beta-lactamase-related" evidence="2">
    <location>
        <begin position="48"/>
        <end position="349"/>
    </location>
</feature>
<dbReference type="Gene3D" id="3.40.710.10">
    <property type="entry name" value="DD-peptidase/beta-lactamase superfamily"/>
    <property type="match status" value="1"/>
</dbReference>
<dbReference type="InterPro" id="IPR050491">
    <property type="entry name" value="AmpC-like"/>
</dbReference>
<evidence type="ECO:0000259" key="2">
    <source>
        <dbReference type="Pfam" id="PF00144"/>
    </source>
</evidence>
<dbReference type="RefSeq" id="WP_191283777.1">
    <property type="nucleotide sequence ID" value="NZ_BNAI01000005.1"/>
</dbReference>
<dbReference type="PANTHER" id="PTHR46825:SF9">
    <property type="entry name" value="BETA-LACTAMASE-RELATED DOMAIN-CONTAINING PROTEIN"/>
    <property type="match status" value="1"/>
</dbReference>
<protein>
    <submittedName>
        <fullName evidence="3">Lipoprotein</fullName>
    </submittedName>
</protein>
<dbReference type="EMBL" id="BNAI01000005">
    <property type="protein sequence ID" value="GHF22254.1"/>
    <property type="molecule type" value="Genomic_DNA"/>
</dbReference>
<dbReference type="Pfam" id="PF00144">
    <property type="entry name" value="Beta-lactamase"/>
    <property type="match status" value="1"/>
</dbReference>
<accession>A0A8J3M5L7</accession>
<comment type="caution">
    <text evidence="3">The sequence shown here is derived from an EMBL/GenBank/DDBJ whole genome shotgun (WGS) entry which is preliminary data.</text>
</comment>
<evidence type="ECO:0000313" key="4">
    <source>
        <dbReference type="Proteomes" id="UP000617531"/>
    </source>
</evidence>
<proteinExistence type="predicted"/>
<dbReference type="InterPro" id="IPR012338">
    <property type="entry name" value="Beta-lactam/transpept-like"/>
</dbReference>
<dbReference type="Proteomes" id="UP000617531">
    <property type="component" value="Unassembled WGS sequence"/>
</dbReference>
<keyword evidence="4" id="KW-1185">Reference proteome</keyword>
<dbReference type="SUPFAM" id="SSF56601">
    <property type="entry name" value="beta-lactamase/transpeptidase-like"/>
    <property type="match status" value="1"/>
</dbReference>
<dbReference type="InterPro" id="IPR001466">
    <property type="entry name" value="Beta-lactam-related"/>
</dbReference>
<dbReference type="PANTHER" id="PTHR46825">
    <property type="entry name" value="D-ALANYL-D-ALANINE-CARBOXYPEPTIDASE/ENDOPEPTIDASE AMPH"/>
    <property type="match status" value="1"/>
</dbReference>
<feature type="chain" id="PRO_5035153480" evidence="1">
    <location>
        <begin position="24"/>
        <end position="375"/>
    </location>
</feature>
<reference evidence="3" key="2">
    <citation type="submission" date="2020-09" db="EMBL/GenBank/DDBJ databases">
        <authorList>
            <person name="Sun Q."/>
            <person name="Zhou Y."/>
        </authorList>
    </citation>
    <scope>NUCLEOTIDE SEQUENCE</scope>
    <source>
        <strain evidence="3">CGMCC 1.16548</strain>
    </source>
</reference>
<keyword evidence="3" id="KW-0449">Lipoprotein</keyword>
<dbReference type="AlphaFoldDB" id="A0A8J3M5L7"/>
<gene>
    <name evidence="3" type="ORF">GCM10011600_24240</name>
</gene>
<organism evidence="3 4">
    <name type="scientific">Pseudolysinimonas yzui</name>
    <dbReference type="NCBI Taxonomy" id="2708254"/>
    <lineage>
        <taxon>Bacteria</taxon>
        <taxon>Bacillati</taxon>
        <taxon>Actinomycetota</taxon>
        <taxon>Actinomycetes</taxon>
        <taxon>Micrococcales</taxon>
        <taxon>Microbacteriaceae</taxon>
        <taxon>Pseudolysinimonas</taxon>
    </lineage>
</organism>
<sequence length="375" mass="39631">MHTSRLASVVACLSALALLAGCAATPPTLTIGPRLHSLSTDKRILLSDAAVTELVDAERPGCSGAVAVRGEVVWAGATGIADLATGTPVTTETRFDMASVAKQFTATAILMLQRDGALSLADPVGRYVDGLPAWGRTVTLDQLMHHTSRVPDYWSELDEDGIGFSDPADHGRVLDAIRELTRLETGSGYSYSNSNYVLLAEVVARVSGQALPAFLAERIFTPLGLDMELSPSLVAPDVALSYDDTDQFQPSGWTAYGAFGIITTPSELARWGDQYRAGDLIQDDFAVGAVDEGTGEFYAAGMDIEADGSLNHNGRLGGYITTFTVSADRETTIVVMCNGHAANRFGLADALWQIWAPTEDADGSATPAPTETVSP</sequence>
<evidence type="ECO:0000313" key="3">
    <source>
        <dbReference type="EMBL" id="GHF22254.1"/>
    </source>
</evidence>